<feature type="chain" id="PRO_5040363112" evidence="1">
    <location>
        <begin position="19"/>
        <end position="156"/>
    </location>
</feature>
<keyword evidence="1" id="KW-0732">Signal</keyword>
<dbReference type="InterPro" id="IPR036816">
    <property type="entry name" value="RNaseA-like_dom_sf"/>
</dbReference>
<reference evidence="2" key="1">
    <citation type="submission" date="2021-10" db="EMBL/GenBank/DDBJ databases">
        <title>Tropical sea cucumber genome reveals ecological adaptation and Cuvierian tubules defense mechanism.</title>
        <authorList>
            <person name="Chen T."/>
        </authorList>
    </citation>
    <scope>NUCLEOTIDE SEQUENCE</scope>
    <source>
        <strain evidence="2">Nanhai2018</strain>
        <tissue evidence="2">Muscle</tissue>
    </source>
</reference>
<dbReference type="Gene3D" id="3.10.130.10">
    <property type="entry name" value="Ribonuclease A-like domain"/>
    <property type="match status" value="1"/>
</dbReference>
<accession>A0A9Q1H491</accession>
<comment type="caution">
    <text evidence="2">The sequence shown here is derived from an EMBL/GenBank/DDBJ whole genome shotgun (WGS) entry which is preliminary data.</text>
</comment>
<evidence type="ECO:0000313" key="2">
    <source>
        <dbReference type="EMBL" id="KAJ8032804.1"/>
    </source>
</evidence>
<evidence type="ECO:0000256" key="1">
    <source>
        <dbReference type="SAM" id="SignalP"/>
    </source>
</evidence>
<dbReference type="AlphaFoldDB" id="A0A9Q1H491"/>
<evidence type="ECO:0000313" key="3">
    <source>
        <dbReference type="Proteomes" id="UP001152320"/>
    </source>
</evidence>
<feature type="signal peptide" evidence="1">
    <location>
        <begin position="1"/>
        <end position="18"/>
    </location>
</feature>
<gene>
    <name evidence="2" type="ORF">HOLleu_22860</name>
</gene>
<name>A0A9Q1H491_HOLLE</name>
<keyword evidence="3" id="KW-1185">Reference proteome</keyword>
<dbReference type="Proteomes" id="UP001152320">
    <property type="component" value="Chromosome 11"/>
</dbReference>
<protein>
    <submittedName>
        <fullName evidence="2">Uncharacterized protein</fullName>
    </submittedName>
</protein>
<proteinExistence type="predicted"/>
<sequence length="156" mass="17885">MDTTKVLLIFLLLGFASGFVNNLNDDFEDHFETDEIEKRQTWSAFQNKHVVIASFTVQNANDWNNLAQIRLGPLYGASRPTQTFIRVSNLNDVINGFTGNLEHCTNHPAYWKSNSPFDLIHMRWGFNDRYSVTYLGSKHICVALENGRPVHFAGYE</sequence>
<dbReference type="EMBL" id="JAIZAY010000011">
    <property type="protein sequence ID" value="KAJ8032804.1"/>
    <property type="molecule type" value="Genomic_DNA"/>
</dbReference>
<organism evidence="2 3">
    <name type="scientific">Holothuria leucospilota</name>
    <name type="common">Black long sea cucumber</name>
    <name type="synonym">Mertensiothuria leucospilota</name>
    <dbReference type="NCBI Taxonomy" id="206669"/>
    <lineage>
        <taxon>Eukaryota</taxon>
        <taxon>Metazoa</taxon>
        <taxon>Echinodermata</taxon>
        <taxon>Eleutherozoa</taxon>
        <taxon>Echinozoa</taxon>
        <taxon>Holothuroidea</taxon>
        <taxon>Aspidochirotacea</taxon>
        <taxon>Aspidochirotida</taxon>
        <taxon>Holothuriidae</taxon>
        <taxon>Holothuria</taxon>
    </lineage>
</organism>